<keyword evidence="2" id="KW-0813">Transport</keyword>
<feature type="transmembrane region" description="Helical" evidence="7">
    <location>
        <begin position="56"/>
        <end position="75"/>
    </location>
</feature>
<dbReference type="PANTHER" id="PTHR43227">
    <property type="entry name" value="BLL4140 PROTEIN"/>
    <property type="match status" value="1"/>
</dbReference>
<accession>A0AAW6U462</accession>
<feature type="transmembrane region" description="Helical" evidence="7">
    <location>
        <begin position="165"/>
        <end position="182"/>
    </location>
</feature>
<feature type="domain" description="ABC transmembrane type-1" evidence="8">
    <location>
        <begin position="128"/>
        <end position="328"/>
    </location>
</feature>
<feature type="transmembrane region" description="Helical" evidence="7">
    <location>
        <begin position="131"/>
        <end position="153"/>
    </location>
</feature>
<comment type="caution">
    <text evidence="9">The sequence shown here is derived from an EMBL/GenBank/DDBJ whole genome shotgun (WGS) entry which is preliminary data.</text>
</comment>
<keyword evidence="3" id="KW-1003">Cell membrane</keyword>
<keyword evidence="4 7" id="KW-0812">Transmembrane</keyword>
<sequence length="340" mass="38557">MSHIKVWFKTIYKKISLVYKVKIKPVINKSMLFLAKYLGLNWLLKKYQSLKHATRNAITGILFISPWLLGLYLFGLRPFASSLRMSFADSALYVINSETQTVDFIVRGWTIRHFTSLIQNQPEHVGTVINVFLDIALIVPLVMIFALLLALMLNQPLKGKGIFRVIFFIPVILLSGNMLSYFNQYNLLSVPAIQSGAIAQGINAYLPRQFSILITGVFERIVLILWLSGVQMLIFLAGLQKNDRAIYEAAAIDGASVWDSFWKITLPGLHSLMIINIIYTTVIYANLSNNALIGLINQTLVDVRFGRAYSSALSWVLFVIQLLIIGIYTLMIKLSNRRYE</sequence>
<evidence type="ECO:0000256" key="4">
    <source>
        <dbReference type="ARBA" id="ARBA00022692"/>
    </source>
</evidence>
<dbReference type="PROSITE" id="PS50928">
    <property type="entry name" value="ABC_TM1"/>
    <property type="match status" value="1"/>
</dbReference>
<keyword evidence="5 7" id="KW-1133">Transmembrane helix</keyword>
<dbReference type="InterPro" id="IPR000515">
    <property type="entry name" value="MetI-like"/>
</dbReference>
<dbReference type="Proteomes" id="UP001431532">
    <property type="component" value="Unassembled WGS sequence"/>
</dbReference>
<evidence type="ECO:0000256" key="1">
    <source>
        <dbReference type="ARBA" id="ARBA00004651"/>
    </source>
</evidence>
<evidence type="ECO:0000259" key="8">
    <source>
        <dbReference type="PROSITE" id="PS50928"/>
    </source>
</evidence>
<comment type="subcellular location">
    <subcellularLocation>
        <location evidence="1">Cell membrane</location>
        <topology evidence="1">Multi-pass membrane protein</topology>
    </subcellularLocation>
</comment>
<feature type="transmembrane region" description="Helical" evidence="7">
    <location>
        <begin position="221"/>
        <end position="239"/>
    </location>
</feature>
<feature type="transmembrane region" description="Helical" evidence="7">
    <location>
        <begin position="260"/>
        <end position="285"/>
    </location>
</feature>
<dbReference type="RefSeq" id="WP_282839193.1">
    <property type="nucleotide sequence ID" value="NZ_JASCXW010000010.1"/>
</dbReference>
<gene>
    <name evidence="9" type="ORF">QJ521_04260</name>
</gene>
<proteinExistence type="predicted"/>
<dbReference type="InterPro" id="IPR035906">
    <property type="entry name" value="MetI-like_sf"/>
</dbReference>
<evidence type="ECO:0000313" key="9">
    <source>
        <dbReference type="EMBL" id="MDI6452768.1"/>
    </source>
</evidence>
<evidence type="ECO:0000256" key="6">
    <source>
        <dbReference type="ARBA" id="ARBA00023136"/>
    </source>
</evidence>
<organism evidence="9 10">
    <name type="scientific">Peloplasma aerotolerans</name>
    <dbReference type="NCBI Taxonomy" id="3044389"/>
    <lineage>
        <taxon>Bacteria</taxon>
        <taxon>Bacillati</taxon>
        <taxon>Mycoplasmatota</taxon>
        <taxon>Mollicutes</taxon>
        <taxon>Acholeplasmatales</taxon>
        <taxon>Acholeplasmataceae</taxon>
        <taxon>Peloplasma</taxon>
    </lineage>
</organism>
<evidence type="ECO:0000256" key="5">
    <source>
        <dbReference type="ARBA" id="ARBA00022989"/>
    </source>
</evidence>
<name>A0AAW6U462_9MOLU</name>
<dbReference type="GO" id="GO:0005886">
    <property type="term" value="C:plasma membrane"/>
    <property type="evidence" value="ECO:0007669"/>
    <property type="project" value="UniProtKB-SubCell"/>
</dbReference>
<protein>
    <submittedName>
        <fullName evidence="9">Sugar ABC transporter permease</fullName>
    </submittedName>
</protein>
<keyword evidence="10" id="KW-1185">Reference proteome</keyword>
<dbReference type="Gene3D" id="1.10.3720.10">
    <property type="entry name" value="MetI-like"/>
    <property type="match status" value="1"/>
</dbReference>
<dbReference type="InterPro" id="IPR050809">
    <property type="entry name" value="UgpAE/MalFG_permease"/>
</dbReference>
<dbReference type="GO" id="GO:0055085">
    <property type="term" value="P:transmembrane transport"/>
    <property type="evidence" value="ECO:0007669"/>
    <property type="project" value="InterPro"/>
</dbReference>
<dbReference type="SUPFAM" id="SSF161098">
    <property type="entry name" value="MetI-like"/>
    <property type="match status" value="1"/>
</dbReference>
<feature type="transmembrane region" description="Helical" evidence="7">
    <location>
        <begin position="312"/>
        <end position="331"/>
    </location>
</feature>
<dbReference type="EMBL" id="JASCXW010000010">
    <property type="protein sequence ID" value="MDI6452768.1"/>
    <property type="molecule type" value="Genomic_DNA"/>
</dbReference>
<evidence type="ECO:0000313" key="10">
    <source>
        <dbReference type="Proteomes" id="UP001431532"/>
    </source>
</evidence>
<evidence type="ECO:0000256" key="3">
    <source>
        <dbReference type="ARBA" id="ARBA00022475"/>
    </source>
</evidence>
<evidence type="ECO:0000256" key="2">
    <source>
        <dbReference type="ARBA" id="ARBA00022448"/>
    </source>
</evidence>
<evidence type="ECO:0000256" key="7">
    <source>
        <dbReference type="SAM" id="Phobius"/>
    </source>
</evidence>
<keyword evidence="6 7" id="KW-0472">Membrane</keyword>
<dbReference type="PANTHER" id="PTHR43227:SF3">
    <property type="entry name" value="BINDING-PROTEIN-DEPENDENT TRANSPORT SYSTEMS INNER MEMBRANE COMPONENT"/>
    <property type="match status" value="1"/>
</dbReference>
<dbReference type="AlphaFoldDB" id="A0AAW6U462"/>
<reference evidence="9" key="1">
    <citation type="submission" date="2023-05" db="EMBL/GenBank/DDBJ databases">
        <title>Mariniplasma microaerophilum sp. nov., a novel anaerobic mollicute isolated from terrestrial mud volcano, Taman Peninsula, Russia.</title>
        <authorList>
            <person name="Khomyakova M.A."/>
            <person name="Merkel A.Y."/>
            <person name="Slobodkin A.I."/>
        </authorList>
    </citation>
    <scope>NUCLEOTIDE SEQUENCE</scope>
    <source>
        <strain evidence="9">M4Ah</strain>
    </source>
</reference>